<evidence type="ECO:0000313" key="1">
    <source>
        <dbReference type="EMBL" id="TKR61044.1"/>
    </source>
</evidence>
<dbReference type="Proteomes" id="UP000298663">
    <property type="component" value="Unassembled WGS sequence"/>
</dbReference>
<evidence type="ECO:0000313" key="2">
    <source>
        <dbReference type="Proteomes" id="UP000298663"/>
    </source>
</evidence>
<dbReference type="OrthoDB" id="441660at2759"/>
<accession>A0A4U5LXR4</accession>
<dbReference type="InterPro" id="IPR016186">
    <property type="entry name" value="C-type_lectin-like/link_sf"/>
</dbReference>
<reference evidence="1 2" key="2">
    <citation type="journal article" date="2019" name="G3 (Bethesda)">
        <title>Hybrid Assembly of the Genome of the Entomopathogenic Nematode Steinernema carpocapsae Identifies the X-Chromosome.</title>
        <authorList>
            <person name="Serra L."/>
            <person name="Macchietto M."/>
            <person name="Macias-Munoz A."/>
            <person name="McGill C.J."/>
            <person name="Rodriguez I.M."/>
            <person name="Rodriguez B."/>
            <person name="Murad R."/>
            <person name="Mortazavi A."/>
        </authorList>
    </citation>
    <scope>NUCLEOTIDE SEQUENCE [LARGE SCALE GENOMIC DNA]</scope>
    <source>
        <strain evidence="1 2">ALL</strain>
    </source>
</reference>
<dbReference type="Gene3D" id="3.10.100.10">
    <property type="entry name" value="Mannose-Binding Protein A, subunit A"/>
    <property type="match status" value="1"/>
</dbReference>
<organism evidence="1 2">
    <name type="scientific">Steinernema carpocapsae</name>
    <name type="common">Entomopathogenic nematode</name>
    <dbReference type="NCBI Taxonomy" id="34508"/>
    <lineage>
        <taxon>Eukaryota</taxon>
        <taxon>Metazoa</taxon>
        <taxon>Ecdysozoa</taxon>
        <taxon>Nematoda</taxon>
        <taxon>Chromadorea</taxon>
        <taxon>Rhabditida</taxon>
        <taxon>Tylenchina</taxon>
        <taxon>Panagrolaimomorpha</taxon>
        <taxon>Strongyloidoidea</taxon>
        <taxon>Steinernematidae</taxon>
        <taxon>Steinernema</taxon>
    </lineage>
</organism>
<dbReference type="AlphaFoldDB" id="A0A4U5LXR4"/>
<comment type="caution">
    <text evidence="1">The sequence shown here is derived from an EMBL/GenBank/DDBJ whole genome shotgun (WGS) entry which is preliminary data.</text>
</comment>
<reference evidence="1 2" key="1">
    <citation type="journal article" date="2015" name="Genome Biol.">
        <title>Comparative genomics of Steinernema reveals deeply conserved gene regulatory networks.</title>
        <authorList>
            <person name="Dillman A.R."/>
            <person name="Macchietto M."/>
            <person name="Porter C.F."/>
            <person name="Rogers A."/>
            <person name="Williams B."/>
            <person name="Antoshechkin I."/>
            <person name="Lee M.M."/>
            <person name="Goodwin Z."/>
            <person name="Lu X."/>
            <person name="Lewis E.E."/>
            <person name="Goodrich-Blair H."/>
            <person name="Stock S.P."/>
            <person name="Adams B.J."/>
            <person name="Sternberg P.W."/>
            <person name="Mortazavi A."/>
        </authorList>
    </citation>
    <scope>NUCLEOTIDE SEQUENCE [LARGE SCALE GENOMIC DNA]</scope>
    <source>
        <strain evidence="1 2">ALL</strain>
    </source>
</reference>
<dbReference type="EMBL" id="AZBU02000011">
    <property type="protein sequence ID" value="TKR61044.1"/>
    <property type="molecule type" value="Genomic_DNA"/>
</dbReference>
<protein>
    <recommendedName>
        <fullName evidence="3">C-type lectin domain-containing protein</fullName>
    </recommendedName>
</protein>
<sequence length="313" mass="35155">MVVTLASPEVIRYSRIQQKIVGKVEKMETVQRKSDCTLNAFNAHRIAYNIAKTGTKLTCSILTEIEEFEKQSEEDVEFYLLDRRPKEEDQGCSNDLADLNSMLSGNCPLKSGCKQMTYLAQYCESTDPDCVAENGQTLKEFVCSKSPSECCTSPLKYDLTFKKCFGVFKLDKNAPNAMTQDGVNKQCPGNSIPATVKNQEQNDIICGRRPIKLNKFSWLSGQQTRGKGCVIGFQIPIGEKWSKTGFKWMDGSTSEYMNWESIDNILTDEIMAATVDFPLLPWKGKWGDIRADQAYDLVGHIACTLLPELNLDD</sequence>
<proteinExistence type="predicted"/>
<name>A0A4U5LXR4_STECR</name>
<evidence type="ECO:0008006" key="3">
    <source>
        <dbReference type="Google" id="ProtNLM"/>
    </source>
</evidence>
<gene>
    <name evidence="1" type="ORF">L596_028211</name>
</gene>
<keyword evidence="2" id="KW-1185">Reference proteome</keyword>